<keyword evidence="2" id="KW-1185">Reference proteome</keyword>
<accession>A0ABS5EPR9</accession>
<protein>
    <submittedName>
        <fullName evidence="1">Capsular biosynthesis protein</fullName>
    </submittedName>
</protein>
<dbReference type="Proteomes" id="UP000698752">
    <property type="component" value="Unassembled WGS sequence"/>
</dbReference>
<sequence length="411" mass="44815">MTERRSFLFLQGLATHLFVRLGDALASRGHAVHRVNFNPGDRLFWKRPGAIDFTGTGAEWPAAFEAMVARHGTTDIVMFSDCRPRHVDAIGIAKRLGLRSWIFEEAYLRPGYITLEQGGVNAHSSLPRSPARILALARGLPPAEPETLSGGSFLRRASDDVRYNIHNLVFRGRFPHWRTHRPWNPFHEYAGWLLRGAQRPWRQGAARRRLARVQSWAGPVFVMPLQLEGDYQLRRHSPFAGLGEAIATVVSSFAAHAPRDALLAVKGHPLDNGLTDWGRVTLAQAAACGVAGRVAWLPELPFGPVLAPAAGVVTVNSTAGLQSLRDGKPVIALGAALYDMPGLTYQYGLDRFWTEAVAPDAALVDALRRVLAAHCLIRGGFFSQVGIAEAVGNAMVRLEAAATVDARIAAE</sequence>
<comment type="caution">
    <text evidence="1">The sequence shown here is derived from an EMBL/GenBank/DDBJ whole genome shotgun (WGS) entry which is preliminary data.</text>
</comment>
<organism evidence="1 2">
    <name type="scientific">Neoroseomonas terrae</name>
    <dbReference type="NCBI Taxonomy" id="424799"/>
    <lineage>
        <taxon>Bacteria</taxon>
        <taxon>Pseudomonadati</taxon>
        <taxon>Pseudomonadota</taxon>
        <taxon>Alphaproteobacteria</taxon>
        <taxon>Acetobacterales</taxon>
        <taxon>Acetobacteraceae</taxon>
        <taxon>Neoroseomonas</taxon>
    </lineage>
</organism>
<name>A0ABS5EPR9_9PROT</name>
<gene>
    <name evidence="1" type="ORF">GXW78_25365</name>
</gene>
<dbReference type="InterPro" id="IPR007833">
    <property type="entry name" value="Capsule_polysaccharide_synth"/>
</dbReference>
<dbReference type="RefSeq" id="WP_211871721.1">
    <property type="nucleotide sequence ID" value="NZ_JAAEDI010000038.1"/>
</dbReference>
<dbReference type="CDD" id="cd16441">
    <property type="entry name" value="beta_Kdo_transferase_KpsS"/>
    <property type="match status" value="1"/>
</dbReference>
<dbReference type="EMBL" id="JAAEDI010000038">
    <property type="protein sequence ID" value="MBR0653010.1"/>
    <property type="molecule type" value="Genomic_DNA"/>
</dbReference>
<evidence type="ECO:0000313" key="1">
    <source>
        <dbReference type="EMBL" id="MBR0653010.1"/>
    </source>
</evidence>
<reference evidence="2" key="1">
    <citation type="journal article" date="2021" name="Syst. Appl. Microbiol.">
        <title>Roseomonas hellenica sp. nov., isolated from roots of wild-growing Alkanna tinctoria.</title>
        <authorList>
            <person name="Rat A."/>
            <person name="Naranjo H.D."/>
            <person name="Lebbe L."/>
            <person name="Cnockaert M."/>
            <person name="Krigas N."/>
            <person name="Grigoriadou K."/>
            <person name="Maloupa E."/>
            <person name="Willems A."/>
        </authorList>
    </citation>
    <scope>NUCLEOTIDE SEQUENCE [LARGE SCALE GENOMIC DNA]</scope>
    <source>
        <strain evidence="2">LMG 31159</strain>
    </source>
</reference>
<proteinExistence type="predicted"/>
<dbReference type="Pfam" id="PF05159">
    <property type="entry name" value="Capsule_synth"/>
    <property type="match status" value="1"/>
</dbReference>
<evidence type="ECO:0000313" key="2">
    <source>
        <dbReference type="Proteomes" id="UP000698752"/>
    </source>
</evidence>